<reference evidence="2" key="1">
    <citation type="submission" date="2018-11" db="EMBL/GenBank/DDBJ databases">
        <authorList>
            <person name="Grassa J C."/>
        </authorList>
    </citation>
    <scope>NUCLEOTIDE SEQUENCE [LARGE SCALE GENOMIC DNA]</scope>
</reference>
<organism evidence="2 3">
    <name type="scientific">Cannabis sativa</name>
    <name type="common">Hemp</name>
    <name type="synonym">Marijuana</name>
    <dbReference type="NCBI Taxonomy" id="3483"/>
    <lineage>
        <taxon>Eukaryota</taxon>
        <taxon>Viridiplantae</taxon>
        <taxon>Streptophyta</taxon>
        <taxon>Embryophyta</taxon>
        <taxon>Tracheophyta</taxon>
        <taxon>Spermatophyta</taxon>
        <taxon>Magnoliopsida</taxon>
        <taxon>eudicotyledons</taxon>
        <taxon>Gunneridae</taxon>
        <taxon>Pentapetalae</taxon>
        <taxon>rosids</taxon>
        <taxon>fabids</taxon>
        <taxon>Rosales</taxon>
        <taxon>Cannabaceae</taxon>
        <taxon>Cannabis</taxon>
    </lineage>
</organism>
<dbReference type="Proteomes" id="UP000596661">
    <property type="component" value="Chromosome 6"/>
</dbReference>
<evidence type="ECO:0000313" key="2">
    <source>
        <dbReference type="EnsemblPlants" id="cds.evm.model.06.1702"/>
    </source>
</evidence>
<dbReference type="AlphaFoldDB" id="A0A803PVN2"/>
<dbReference type="EMBL" id="UZAU01000617">
    <property type="status" value="NOT_ANNOTATED_CDS"/>
    <property type="molecule type" value="Genomic_DNA"/>
</dbReference>
<dbReference type="PANTHER" id="PTHR47481:SF31">
    <property type="entry name" value="OS01G0873500 PROTEIN"/>
    <property type="match status" value="1"/>
</dbReference>
<protein>
    <recommendedName>
        <fullName evidence="4">Retrotransposon Copia-like N-terminal domain-containing protein</fullName>
    </recommendedName>
</protein>
<sequence>MDPSIIDNPPRTTAQTQGPPPPPPPAPSSSWNPFQHSLNSSLTVKLDRSNFLAWKSQVIPTVIGHGLDDVLLIDSLSTAGHPMDESDLIMHLLNGLGPEYDPVVVHFTSLVDNPSFESIQSLLLTHESRLERHFTVNDSSSKLMANLTTSSPRFASGLPNSRSATNPNRVHGFSQSNRPSSRYFGRGMAPSRLLCQVCFKTGHTAAVCHYRFDKTFIPPKSGDSHVYLTEIEEEDVAPYSSPMVQDFAHDAEWYADTGANKHVATGMENLDYEIPYHGHDTLAVGDGKRLQISHIGQDNRENLAQREG</sequence>
<feature type="region of interest" description="Disordered" evidence="1">
    <location>
        <begin position="154"/>
        <end position="178"/>
    </location>
</feature>
<dbReference type="Gramene" id="evm.model.06.1702">
    <property type="protein sequence ID" value="cds.evm.model.06.1702"/>
    <property type="gene ID" value="evm.TU.06.1702"/>
</dbReference>
<proteinExistence type="predicted"/>
<evidence type="ECO:0000313" key="3">
    <source>
        <dbReference type="Proteomes" id="UP000596661"/>
    </source>
</evidence>
<feature type="region of interest" description="Disordered" evidence="1">
    <location>
        <begin position="1"/>
        <end position="34"/>
    </location>
</feature>
<name>A0A803PVN2_CANSA</name>
<accession>A0A803PVN2</accession>
<evidence type="ECO:0000256" key="1">
    <source>
        <dbReference type="SAM" id="MobiDB-lite"/>
    </source>
</evidence>
<dbReference type="OMA" id="CQLHNEL"/>
<reference evidence="2" key="2">
    <citation type="submission" date="2021-03" db="UniProtKB">
        <authorList>
            <consortium name="EnsemblPlants"/>
        </authorList>
    </citation>
    <scope>IDENTIFICATION</scope>
</reference>
<dbReference type="PANTHER" id="PTHR47481">
    <property type="match status" value="1"/>
</dbReference>
<feature type="compositionally biased region" description="Pro residues" evidence="1">
    <location>
        <begin position="18"/>
        <end position="27"/>
    </location>
</feature>
<evidence type="ECO:0008006" key="4">
    <source>
        <dbReference type="Google" id="ProtNLM"/>
    </source>
</evidence>
<dbReference type="EnsemblPlants" id="evm.model.06.1702">
    <property type="protein sequence ID" value="cds.evm.model.06.1702"/>
    <property type="gene ID" value="evm.TU.06.1702"/>
</dbReference>
<keyword evidence="3" id="KW-1185">Reference proteome</keyword>